<evidence type="ECO:0000313" key="1">
    <source>
        <dbReference type="EMBL" id="MCC0179388.1"/>
    </source>
</evidence>
<dbReference type="EMBL" id="JADWDC010000081">
    <property type="protein sequence ID" value="MCC0179388.1"/>
    <property type="molecule type" value="Genomic_DNA"/>
</dbReference>
<comment type="caution">
    <text evidence="1">The sequence shown here is derived from an EMBL/GenBank/DDBJ whole genome shotgun (WGS) entry which is preliminary data.</text>
</comment>
<reference evidence="1" key="1">
    <citation type="journal article" date="2021" name="Antonie Van Leeuwenhoek">
        <title>Draft genome and description of Waterburya agarophytonicola gen. nov. sp. nov. (Pleurocapsales, Cyanobacteria): a seaweed symbiont.</title>
        <authorList>
            <person name="Bonthond G."/>
            <person name="Shalygin S."/>
            <person name="Bayer T."/>
            <person name="Weinberger F."/>
        </authorList>
    </citation>
    <scope>NUCLEOTIDE SEQUENCE</scope>
    <source>
        <strain evidence="1">KI4</strain>
    </source>
</reference>
<dbReference type="AlphaFoldDB" id="A0A964BTI9"/>
<sequence length="78" mass="8871">MSKDYTYEIGYETLQKDFEVYKKQTPRGVGLAKKKSGIYLQFKTPGKTRAQYACNCTFSIDGMIDAVRKAHRVTILLG</sequence>
<keyword evidence="2" id="KW-1185">Reference proteome</keyword>
<gene>
    <name evidence="1" type="ORF">I4641_20720</name>
</gene>
<proteinExistence type="predicted"/>
<organism evidence="1 2">
    <name type="scientific">Waterburya agarophytonicola KI4</name>
    <dbReference type="NCBI Taxonomy" id="2874699"/>
    <lineage>
        <taxon>Bacteria</taxon>
        <taxon>Bacillati</taxon>
        <taxon>Cyanobacteriota</taxon>
        <taxon>Cyanophyceae</taxon>
        <taxon>Pleurocapsales</taxon>
        <taxon>Hyellaceae</taxon>
        <taxon>Waterburya</taxon>
        <taxon>Waterburya agarophytonicola</taxon>
    </lineage>
</organism>
<protein>
    <submittedName>
        <fullName evidence="1">Uncharacterized protein</fullName>
    </submittedName>
</protein>
<accession>A0A964BTI9</accession>
<dbReference type="Proteomes" id="UP000729733">
    <property type="component" value="Unassembled WGS sequence"/>
</dbReference>
<name>A0A964BTI9_9CYAN</name>
<dbReference type="RefSeq" id="WP_229642487.1">
    <property type="nucleotide sequence ID" value="NZ_JADWDC010000081.1"/>
</dbReference>
<evidence type="ECO:0000313" key="2">
    <source>
        <dbReference type="Proteomes" id="UP000729733"/>
    </source>
</evidence>